<proteinExistence type="predicted"/>
<accession>A0A6L2P2R4</accession>
<dbReference type="EMBL" id="BKCJ010010429">
    <property type="protein sequence ID" value="GEU91552.1"/>
    <property type="molecule type" value="Genomic_DNA"/>
</dbReference>
<evidence type="ECO:0000313" key="2">
    <source>
        <dbReference type="EMBL" id="GEU91552.1"/>
    </source>
</evidence>
<comment type="caution">
    <text evidence="2">The sequence shown here is derived from an EMBL/GenBank/DDBJ whole genome shotgun (WGS) entry which is preliminary data.</text>
</comment>
<dbReference type="Pfam" id="PF22936">
    <property type="entry name" value="Pol_BBD"/>
    <property type="match status" value="1"/>
</dbReference>
<evidence type="ECO:0000259" key="1">
    <source>
        <dbReference type="Pfam" id="PF22936"/>
    </source>
</evidence>
<dbReference type="AlphaFoldDB" id="A0A6L2P2R4"/>
<dbReference type="InterPro" id="IPR054722">
    <property type="entry name" value="PolX-like_BBD"/>
</dbReference>
<name>A0A6L2P2R4_TANCI</name>
<feature type="domain" description="Retrovirus-related Pol polyprotein from transposon TNT 1-94-like beta-barrel" evidence="1">
    <location>
        <begin position="99"/>
        <end position="143"/>
    </location>
</feature>
<gene>
    <name evidence="2" type="ORF">Tci_063530</name>
</gene>
<sequence>MESILPTPRCSCDGCSCGLAKKQTELKEKKRTYKFLMRLDDQFSVIKTQILAMKPAPKLSIVYHLVVEDEQQHMITALKKPVREVVAFQASNMSVNDSWVMDSGAIEHITHQGYLLKNLFMNTTERPVTIPNGESIPVKGKGSGCGELDWISDCCCSLYWIGGIKEERKVMAVTIDAWHKQPKGFEQEIFEYSNPISQYDDLHYSHAKNIENNKEEQTHSMEEVLQEQPEDLVEEKENMQSDNVHVENMHMENHVEPPVI</sequence>
<reference evidence="2" key="1">
    <citation type="journal article" date="2019" name="Sci. Rep.">
        <title>Draft genome of Tanacetum cinerariifolium, the natural source of mosquito coil.</title>
        <authorList>
            <person name="Yamashiro T."/>
            <person name="Shiraishi A."/>
            <person name="Satake H."/>
            <person name="Nakayama K."/>
        </authorList>
    </citation>
    <scope>NUCLEOTIDE SEQUENCE</scope>
</reference>
<organism evidence="2">
    <name type="scientific">Tanacetum cinerariifolium</name>
    <name type="common">Dalmatian daisy</name>
    <name type="synonym">Chrysanthemum cinerariifolium</name>
    <dbReference type="NCBI Taxonomy" id="118510"/>
    <lineage>
        <taxon>Eukaryota</taxon>
        <taxon>Viridiplantae</taxon>
        <taxon>Streptophyta</taxon>
        <taxon>Embryophyta</taxon>
        <taxon>Tracheophyta</taxon>
        <taxon>Spermatophyta</taxon>
        <taxon>Magnoliopsida</taxon>
        <taxon>eudicotyledons</taxon>
        <taxon>Gunneridae</taxon>
        <taxon>Pentapetalae</taxon>
        <taxon>asterids</taxon>
        <taxon>campanulids</taxon>
        <taxon>Asterales</taxon>
        <taxon>Asteraceae</taxon>
        <taxon>Asteroideae</taxon>
        <taxon>Anthemideae</taxon>
        <taxon>Anthemidinae</taxon>
        <taxon>Tanacetum</taxon>
    </lineage>
</organism>
<protein>
    <submittedName>
        <fullName evidence="2">Metallophosphoesterase domain-containing protein</fullName>
    </submittedName>
</protein>
<dbReference type="PANTHER" id="PTHR34222:SF88">
    <property type="entry name" value="ZINC FINGER, CCHC-TYPE"/>
    <property type="match status" value="1"/>
</dbReference>
<dbReference type="PANTHER" id="PTHR34222">
    <property type="entry name" value="GAG_PRE-INTEGRS DOMAIN-CONTAINING PROTEIN"/>
    <property type="match status" value="1"/>
</dbReference>